<evidence type="ECO:0000313" key="3">
    <source>
        <dbReference type="Proteomes" id="UP001317742"/>
    </source>
</evidence>
<evidence type="ECO:0000256" key="1">
    <source>
        <dbReference type="SAM" id="MobiDB-lite"/>
    </source>
</evidence>
<dbReference type="Proteomes" id="UP001317742">
    <property type="component" value="Chromosome"/>
</dbReference>
<name>A0ABM8B3Z6_9BACT</name>
<gene>
    <name evidence="2" type="ORF">SYK_28320</name>
</gene>
<reference evidence="2 3" key="1">
    <citation type="submission" date="2022-08" db="EMBL/GenBank/DDBJ databases">
        <title>Genome Sequence of the sulphate-reducing bacterium, Pseudodesulfovibrio sp. SYK.</title>
        <authorList>
            <person name="Kondo R."/>
            <person name="Kataoka T."/>
        </authorList>
    </citation>
    <scope>NUCLEOTIDE SEQUENCE [LARGE SCALE GENOMIC DNA]</scope>
    <source>
        <strain evidence="2 3">SYK</strain>
    </source>
</reference>
<feature type="region of interest" description="Disordered" evidence="1">
    <location>
        <begin position="33"/>
        <end position="61"/>
    </location>
</feature>
<organism evidence="2 3">
    <name type="scientific">Pseudodesulfovibrio nedwellii</name>
    <dbReference type="NCBI Taxonomy" id="2973072"/>
    <lineage>
        <taxon>Bacteria</taxon>
        <taxon>Pseudomonadati</taxon>
        <taxon>Thermodesulfobacteriota</taxon>
        <taxon>Desulfovibrionia</taxon>
        <taxon>Desulfovibrionales</taxon>
        <taxon>Desulfovibrionaceae</taxon>
    </lineage>
</organism>
<accession>A0ABM8B3Z6</accession>
<keyword evidence="3" id="KW-1185">Reference proteome</keyword>
<feature type="compositionally biased region" description="Acidic residues" evidence="1">
    <location>
        <begin position="35"/>
        <end position="55"/>
    </location>
</feature>
<proteinExistence type="predicted"/>
<dbReference type="EMBL" id="AP026709">
    <property type="protein sequence ID" value="BDQ38472.1"/>
    <property type="molecule type" value="Genomic_DNA"/>
</dbReference>
<dbReference type="RefSeq" id="WP_281760968.1">
    <property type="nucleotide sequence ID" value="NZ_AP026709.1"/>
</dbReference>
<sequence>MKDFWTFIGGVAVGILAVTGVYAFEEETTRFVEHDENEAEKLEDEIEEDTDDEGELIVGAS</sequence>
<evidence type="ECO:0000313" key="2">
    <source>
        <dbReference type="EMBL" id="BDQ38472.1"/>
    </source>
</evidence>
<protein>
    <submittedName>
        <fullName evidence="2">Uncharacterized protein</fullName>
    </submittedName>
</protein>